<keyword evidence="2" id="KW-1185">Reference proteome</keyword>
<dbReference type="Pfam" id="PF14879">
    <property type="entry name" value="DUF4489"/>
    <property type="match status" value="1"/>
</dbReference>
<accession>A0A923ECQ6</accession>
<evidence type="ECO:0000313" key="2">
    <source>
        <dbReference type="Proteomes" id="UP000563151"/>
    </source>
</evidence>
<dbReference type="InterPro" id="IPR027972">
    <property type="entry name" value="DUF4489"/>
</dbReference>
<comment type="caution">
    <text evidence="1">The sequence shown here is derived from an EMBL/GenBank/DDBJ whole genome shotgun (WGS) entry which is preliminary data.</text>
</comment>
<evidence type="ECO:0000313" key="1">
    <source>
        <dbReference type="EMBL" id="MBC2398043.1"/>
    </source>
</evidence>
<proteinExistence type="predicted"/>
<dbReference type="AlphaFoldDB" id="A0A923ECQ6"/>
<organism evidence="1 2">
    <name type="scientific">Clostridium tetanomorphum</name>
    <dbReference type="NCBI Taxonomy" id="1553"/>
    <lineage>
        <taxon>Bacteria</taxon>
        <taxon>Bacillati</taxon>
        <taxon>Bacillota</taxon>
        <taxon>Clostridia</taxon>
        <taxon>Eubacteriales</taxon>
        <taxon>Clostridiaceae</taxon>
        <taxon>Clostridium</taxon>
    </lineage>
</organism>
<dbReference type="RefSeq" id="WP_035149234.1">
    <property type="nucleotide sequence ID" value="NZ_JAAZWO010000009.1"/>
</dbReference>
<gene>
    <name evidence="1" type="ORF">HGG79_09685</name>
</gene>
<dbReference type="EMBL" id="JAAZWO010000009">
    <property type="protein sequence ID" value="MBC2398043.1"/>
    <property type="molecule type" value="Genomic_DNA"/>
</dbReference>
<sequence length="212" mass="23873">MKLCYRQPERKEDYDRCEYDDKKKYDDKKCDYDYGCCDRHKYSYCYPKNPCPYPILFECAQGSCAEITRTVSNGQGQGNNVLINNFFPRSLGCVTIDTTCLKNPVVKFDFCSIIKFISGNDTTEEPVTLTFELCKTCDEGNEICCGSWTYVAGFNDEDEQITNSFCFSHCECNSCPGCCTYTVKLISAVNTVQGTIVEVKCPTLSVIAKSGC</sequence>
<protein>
    <submittedName>
        <fullName evidence="1">DUF4489 domain-containing protein</fullName>
    </submittedName>
</protein>
<reference evidence="1 2" key="1">
    <citation type="submission" date="2020-04" db="EMBL/GenBank/DDBJ databases">
        <title>Genomic insights into acetone-butanol-ethanol (ABE) fermentation by sequencing solventogenic clostridia strains.</title>
        <authorList>
            <person name="Brown S."/>
        </authorList>
    </citation>
    <scope>NUCLEOTIDE SEQUENCE [LARGE SCALE GENOMIC DNA]</scope>
    <source>
        <strain evidence="1 2">DJ011</strain>
    </source>
</reference>
<name>A0A923ECQ6_CLOTT</name>
<dbReference type="Proteomes" id="UP000563151">
    <property type="component" value="Unassembled WGS sequence"/>
</dbReference>